<dbReference type="InterPro" id="IPR027417">
    <property type="entry name" value="P-loop_NTPase"/>
</dbReference>
<keyword evidence="3" id="KW-1185">Reference proteome</keyword>
<dbReference type="EMBL" id="MPZV01000001">
    <property type="protein sequence ID" value="OOY26168.1"/>
    <property type="molecule type" value="Genomic_DNA"/>
</dbReference>
<dbReference type="CDD" id="cd00882">
    <property type="entry name" value="Ras_like_GTPase"/>
    <property type="match status" value="1"/>
</dbReference>
<proteinExistence type="predicted"/>
<evidence type="ECO:0000313" key="2">
    <source>
        <dbReference type="EMBL" id="OOY26168.1"/>
    </source>
</evidence>
<organism evidence="2 3">
    <name type="scientific">Thioclava sediminum</name>
    <dbReference type="NCBI Taxonomy" id="1915319"/>
    <lineage>
        <taxon>Bacteria</taxon>
        <taxon>Pseudomonadati</taxon>
        <taxon>Pseudomonadota</taxon>
        <taxon>Alphaproteobacteria</taxon>
        <taxon>Rhodobacterales</taxon>
        <taxon>Paracoccaceae</taxon>
        <taxon>Thioclava</taxon>
    </lineage>
</organism>
<comment type="caution">
    <text evidence="2">The sequence shown here is derived from an EMBL/GenBank/DDBJ whole genome shotgun (WGS) entry which is preliminary data.</text>
</comment>
<dbReference type="Gene3D" id="3.40.50.300">
    <property type="entry name" value="P-loop containing nucleotide triphosphate hydrolases"/>
    <property type="match status" value="1"/>
</dbReference>
<sequence>MHVPTLWLLGKTGAGKSSLVQAITRSSAAAIGNGFVSCTRTAESYDFPSADPMMRFLDTRGLGEVGYDAADDIAACTQGSHLLVLVARIDDPVQGQVVDVLSRIHKQRKEMPAILVLTGADLVPDDATLRRARAQIEQVYETAWGRPLKSVCLSLGDPLAADLNGLHALLAESLPTVAMYLSRQPGTDPEAREFDRHMALVLSYAATAGASDILPVVGLASVPAVQVAMLSALARRYEVAWDREIMMKFIGSFGLGSITRYAVSTVGRQALKVVPFAGSAVAATYSLAATYALGRAAAYWMYQTRSGAQVDDADLRARYAAAFERVPDDHK</sequence>
<dbReference type="Pfam" id="PF01926">
    <property type="entry name" value="MMR_HSR1"/>
    <property type="match status" value="1"/>
</dbReference>
<evidence type="ECO:0000259" key="1">
    <source>
        <dbReference type="Pfam" id="PF01926"/>
    </source>
</evidence>
<name>A0ABX3N2U6_9RHOB</name>
<reference evidence="2 3" key="1">
    <citation type="submission" date="2016-11" db="EMBL/GenBank/DDBJ databases">
        <title>A multilocus sequence analysis scheme for characterization of bacteria in the genus Thioclava.</title>
        <authorList>
            <person name="Liu Y."/>
            <person name="Shao Z."/>
        </authorList>
    </citation>
    <scope>NUCLEOTIDE SEQUENCE [LARGE SCALE GENOMIC DNA]</scope>
    <source>
        <strain evidence="2 3">TAW-CT134</strain>
    </source>
</reference>
<feature type="domain" description="G" evidence="1">
    <location>
        <begin position="8"/>
        <end position="117"/>
    </location>
</feature>
<evidence type="ECO:0000313" key="3">
    <source>
        <dbReference type="Proteomes" id="UP000190787"/>
    </source>
</evidence>
<dbReference type="Proteomes" id="UP000190787">
    <property type="component" value="Unassembled WGS sequence"/>
</dbReference>
<protein>
    <recommendedName>
        <fullName evidence="1">G domain-containing protein</fullName>
    </recommendedName>
</protein>
<dbReference type="SUPFAM" id="SSF52540">
    <property type="entry name" value="P-loop containing nucleoside triphosphate hydrolases"/>
    <property type="match status" value="1"/>
</dbReference>
<gene>
    <name evidence="2" type="ORF">BMI91_00190</name>
</gene>
<dbReference type="InterPro" id="IPR006073">
    <property type="entry name" value="GTP-bd"/>
</dbReference>
<accession>A0ABX3N2U6</accession>